<dbReference type="EnsemblMetazoa" id="PPA06455.1">
    <property type="protein sequence ID" value="PPA06455.1"/>
    <property type="gene ID" value="WBGene00096009"/>
</dbReference>
<dbReference type="InterPro" id="IPR039190">
    <property type="entry name" value="TTC14"/>
</dbReference>
<dbReference type="Pfam" id="PF10537">
    <property type="entry name" value="WAC_Acf1_DNA_bd"/>
    <property type="match status" value="1"/>
</dbReference>
<feature type="compositionally biased region" description="Basic and acidic residues" evidence="4">
    <location>
        <begin position="604"/>
        <end position="614"/>
    </location>
</feature>
<accession>A0A8R1U7J5</accession>
<reference evidence="5" key="2">
    <citation type="submission" date="2022-06" db="UniProtKB">
        <authorList>
            <consortium name="EnsemblMetazoa"/>
        </authorList>
    </citation>
    <scope>IDENTIFICATION</scope>
    <source>
        <strain evidence="5">PS312</strain>
    </source>
</reference>
<feature type="region of interest" description="Disordered" evidence="4">
    <location>
        <begin position="604"/>
        <end position="639"/>
    </location>
</feature>
<keyword evidence="6" id="KW-1185">Reference proteome</keyword>
<feature type="region of interest" description="Disordered" evidence="4">
    <location>
        <begin position="1015"/>
        <end position="1041"/>
    </location>
</feature>
<keyword evidence="3" id="KW-0175">Coiled coil</keyword>
<dbReference type="AlphaFoldDB" id="A0A2A6BYX5"/>
<evidence type="ECO:0000313" key="6">
    <source>
        <dbReference type="Proteomes" id="UP000005239"/>
    </source>
</evidence>
<dbReference type="PANTHER" id="PTHR23184">
    <property type="entry name" value="TETRATRICOPEPTIDE REPEAT PROTEIN 14"/>
    <property type="match status" value="1"/>
</dbReference>
<feature type="compositionally biased region" description="Basic and acidic residues" evidence="4">
    <location>
        <begin position="1015"/>
        <end position="1030"/>
    </location>
</feature>
<name>A0A2A6BYX5_PRIPA</name>
<protein>
    <submittedName>
        <fullName evidence="5">Uncharacterized protein</fullName>
    </submittedName>
</protein>
<evidence type="ECO:0000313" key="5">
    <source>
        <dbReference type="EnsemblMetazoa" id="PPA06455.1"/>
    </source>
</evidence>
<gene>
    <name evidence="5" type="primary">WBGene00096009</name>
</gene>
<feature type="compositionally biased region" description="Acidic residues" evidence="4">
    <location>
        <begin position="615"/>
        <end position="633"/>
    </location>
</feature>
<organism evidence="5 6">
    <name type="scientific">Pristionchus pacificus</name>
    <name type="common">Parasitic nematode worm</name>
    <dbReference type="NCBI Taxonomy" id="54126"/>
    <lineage>
        <taxon>Eukaryota</taxon>
        <taxon>Metazoa</taxon>
        <taxon>Ecdysozoa</taxon>
        <taxon>Nematoda</taxon>
        <taxon>Chromadorea</taxon>
        <taxon>Rhabditida</taxon>
        <taxon>Rhabditina</taxon>
        <taxon>Diplogasteromorpha</taxon>
        <taxon>Diplogasteroidea</taxon>
        <taxon>Neodiplogasteridae</taxon>
        <taxon>Pristionchus</taxon>
    </lineage>
</organism>
<accession>A0A2A6BYX5</accession>
<dbReference type="Proteomes" id="UP000005239">
    <property type="component" value="Unassembled WGS sequence"/>
</dbReference>
<evidence type="ECO:0000256" key="3">
    <source>
        <dbReference type="SAM" id="Coils"/>
    </source>
</evidence>
<sequence length="1142" mass="133427">MPVNNNGEVWIRSRLTTGVECASTKEFFSTQSELDSRITEYTSSIWKPRHDHNAAATSWEKARLAETKALDIIKDKFHPELIRHILNKAHKSALPLKDLIEVISKNCANFIKGEEVSMENGDDIILSCKVVKVHSDDSSYTINDGTRDIIRVPSAHLRRPHSLELFDIESLIKLACAQSKKEGLWEVDEIYKKEFGMKDKLAPIFCKPQNGSKKEIGSSEDDDVIALPPVKKAKRESNDSLKENGMKKEGKKEEKEKKPRKRKEDNEEKKEKVEKKKPKQESKVETINLDSTDDEMPLSSLAEKMKKKNQKQGFLDKFLTASPSSSKGSPSKKKQKGKVEKAIEPLVRLYKGDDCRLFVQECDTVIKGLTKEMIDGRMENLIEIMENNGKTIEHEILEVLQWRKAGHLMNTQVSKAAKEERVGIRETNRKELDAMYGKIVVEKMKERIKSAKIMKEMEEEERGEDYDKEMGKLPPSGDIIISPHFPIALMISEFIFTRGSLFPSNYKLPLTDEIVEALSAEGNEKIILSKKITYPIVNILMHLILTDEKFENRYYFCDCSLTKLKWDENSIVEMIRVLMIGEKPSTKFERDVIRDEKKGVKEEIVKKKKDHSDSSDESEDEIENEDEEEEDNGDITMNEGDRVGLVAELDGCNGKWERIEGRSQGMIMEFLVNCFLDSNSLRNIKTDEELHEDNDGLKKEKKELRTKVEDTNRELKELKSMMEHKKSNNLRVSRAETAKLYELEETLNKSEKRMEDISTHLKSVEKGLDEAKFVMRLDPIGFDRHGRRYMLMPHYGGLLIQSIGSREWIEEDDGSEYFGFIPFDEEWRVITNVKEWDELSDQLRNGSKNEKKLAKGMEKNKEKFEKGLEWREKVKENREKEKENELMNEEDKEELSYMELLGKEMSSLLEKAENGELLKVKDISLLNRKAQQADTIHKWKELLLEFEDKLRTRAIENKEFLKVVKMSDDTQCKFTLIIYRKRVEEARPSEILMLMRVLDYRIVWNIRDIEREKEAKKKEAEEEKKRNEERMNDDEDEWNDYGVHTRSNMETKDKKEGRELLKKVMKLASGRLASTLNTLESEDERLMNMKDIEEQCHRYSVERLKTILRKNLDRWRNEIECRFIHRLEQFDEFSLSVMKLLK</sequence>
<evidence type="ECO:0000256" key="4">
    <source>
        <dbReference type="SAM" id="MobiDB-lite"/>
    </source>
</evidence>
<dbReference type="PANTHER" id="PTHR23184:SF9">
    <property type="entry name" value="TETRATRICOPEPTIDE REPEAT PROTEIN 14"/>
    <property type="match status" value="1"/>
</dbReference>
<feature type="region of interest" description="Disordered" evidence="4">
    <location>
        <begin position="206"/>
        <end position="339"/>
    </location>
</feature>
<evidence type="ECO:0000256" key="2">
    <source>
        <dbReference type="ARBA" id="ARBA00023242"/>
    </source>
</evidence>
<comment type="subcellular location">
    <subcellularLocation>
        <location evidence="1">Nucleus</location>
    </subcellularLocation>
</comment>
<feature type="compositionally biased region" description="Basic and acidic residues" evidence="4">
    <location>
        <begin position="235"/>
        <end position="284"/>
    </location>
</feature>
<dbReference type="Pfam" id="PF15613">
    <property type="entry name" value="WSD"/>
    <property type="match status" value="1"/>
</dbReference>
<reference evidence="6" key="1">
    <citation type="journal article" date="2008" name="Nat. Genet.">
        <title>The Pristionchus pacificus genome provides a unique perspective on nematode lifestyle and parasitism.</title>
        <authorList>
            <person name="Dieterich C."/>
            <person name="Clifton S.W."/>
            <person name="Schuster L.N."/>
            <person name="Chinwalla A."/>
            <person name="Delehaunty K."/>
            <person name="Dinkelacker I."/>
            <person name="Fulton L."/>
            <person name="Fulton R."/>
            <person name="Godfrey J."/>
            <person name="Minx P."/>
            <person name="Mitreva M."/>
            <person name="Roeseler W."/>
            <person name="Tian H."/>
            <person name="Witte H."/>
            <person name="Yang S.P."/>
            <person name="Wilson R.K."/>
            <person name="Sommer R.J."/>
        </authorList>
    </citation>
    <scope>NUCLEOTIDE SEQUENCE [LARGE SCALE GENOMIC DNA]</scope>
    <source>
        <strain evidence="6">PS312</strain>
    </source>
</reference>
<evidence type="ECO:0000256" key="1">
    <source>
        <dbReference type="ARBA" id="ARBA00004123"/>
    </source>
</evidence>
<dbReference type="OrthoDB" id="5821632at2759"/>
<keyword evidence="2" id="KW-0539">Nucleus</keyword>
<dbReference type="GO" id="GO:0005634">
    <property type="term" value="C:nucleus"/>
    <property type="evidence" value="ECO:0007669"/>
    <property type="project" value="UniProtKB-SubCell"/>
</dbReference>
<dbReference type="InterPro" id="IPR028941">
    <property type="entry name" value="WHIM2_dom"/>
</dbReference>
<proteinExistence type="predicted"/>
<dbReference type="InterPro" id="IPR013136">
    <property type="entry name" value="WSTF_Acf1_Cbp146"/>
</dbReference>
<feature type="coiled-coil region" evidence="3">
    <location>
        <begin position="687"/>
        <end position="760"/>
    </location>
</feature>